<proteinExistence type="predicted"/>
<dbReference type="InterPro" id="IPR036680">
    <property type="entry name" value="SPOR-like_sf"/>
</dbReference>
<feature type="region of interest" description="Disordered" evidence="1">
    <location>
        <begin position="26"/>
        <end position="113"/>
    </location>
</feature>
<dbReference type="InterPro" id="IPR007730">
    <property type="entry name" value="SPOR-like_dom"/>
</dbReference>
<name>T0ZWE3_9ZZZZ</name>
<sequence>MIGAAVLLALIVIVVPMFFSGHEQGGNATTSVSLGIPAQPEPPLQSKTLELGAPAPAVTAGQSLPGGRLATVTIPGQPADASSSGALPRPAPGMSATNAQGPSPSTAPAPAPVPAATVVQPKKLSAPLPVGTAAQAGYVINLGVYADMGNARALAARVHKLGIKVGLQPMVRADGPMVRVYAGPYPNRALAEAARLRIHAHEPHTAAVLTPSPTSLSADQPAAALPAGQPGGWVVQLGAFDNATVANTLKDRALAAGFPAYTDTMRTAQGATLWRVRVGPEASRGAAVALRAQLQAKLAQDGIVAVAH</sequence>
<feature type="domain" description="SPOR" evidence="2">
    <location>
        <begin position="227"/>
        <end position="307"/>
    </location>
</feature>
<dbReference type="GO" id="GO:0032506">
    <property type="term" value="P:cytokinetic process"/>
    <property type="evidence" value="ECO:0007669"/>
    <property type="project" value="TreeGrafter"/>
</dbReference>
<dbReference type="PROSITE" id="PS51724">
    <property type="entry name" value="SPOR"/>
    <property type="match status" value="2"/>
</dbReference>
<accession>T0ZWE3</accession>
<evidence type="ECO:0000259" key="2">
    <source>
        <dbReference type="PROSITE" id="PS51724"/>
    </source>
</evidence>
<gene>
    <name evidence="3" type="ORF">B1B_11878</name>
</gene>
<dbReference type="SUPFAM" id="SSF110997">
    <property type="entry name" value="Sporulation related repeat"/>
    <property type="match status" value="2"/>
</dbReference>
<protein>
    <submittedName>
        <fullName evidence="3">Secreted protein containing Sporulation/cell division region, bacteria domain protein</fullName>
    </submittedName>
</protein>
<dbReference type="Gene3D" id="3.30.70.1070">
    <property type="entry name" value="Sporulation related repeat"/>
    <property type="match status" value="2"/>
</dbReference>
<feature type="domain" description="SPOR" evidence="2">
    <location>
        <begin position="132"/>
        <end position="211"/>
    </location>
</feature>
<keyword evidence="3" id="KW-0131">Cell cycle</keyword>
<dbReference type="GO" id="GO:0030428">
    <property type="term" value="C:cell septum"/>
    <property type="evidence" value="ECO:0007669"/>
    <property type="project" value="TreeGrafter"/>
</dbReference>
<dbReference type="AlphaFoldDB" id="T0ZWE3"/>
<dbReference type="EMBL" id="AUZY01007754">
    <property type="protein sequence ID" value="EQD48873.1"/>
    <property type="molecule type" value="Genomic_DNA"/>
</dbReference>
<evidence type="ECO:0000313" key="3">
    <source>
        <dbReference type="EMBL" id="EQD48873.1"/>
    </source>
</evidence>
<dbReference type="InterPro" id="IPR052521">
    <property type="entry name" value="Cell_div_SPOR-domain"/>
</dbReference>
<reference evidence="3" key="2">
    <citation type="journal article" date="2014" name="ISME J.">
        <title>Microbial stratification in low pH oxic and suboxic macroscopic growths along an acid mine drainage.</title>
        <authorList>
            <person name="Mendez-Garcia C."/>
            <person name="Mesa V."/>
            <person name="Sprenger R.R."/>
            <person name="Richter M."/>
            <person name="Diez M.S."/>
            <person name="Solano J."/>
            <person name="Bargiela R."/>
            <person name="Golyshina O.V."/>
            <person name="Manteca A."/>
            <person name="Ramos J.L."/>
            <person name="Gallego J.R."/>
            <person name="Llorente I."/>
            <person name="Martins Dos Santos V.A."/>
            <person name="Jensen O.N."/>
            <person name="Pelaez A.I."/>
            <person name="Sanchez J."/>
            <person name="Ferrer M."/>
        </authorList>
    </citation>
    <scope>NUCLEOTIDE SEQUENCE</scope>
</reference>
<dbReference type="GO" id="GO:0032153">
    <property type="term" value="C:cell division site"/>
    <property type="evidence" value="ECO:0007669"/>
    <property type="project" value="TreeGrafter"/>
</dbReference>
<organism evidence="3">
    <name type="scientific">mine drainage metagenome</name>
    <dbReference type="NCBI Taxonomy" id="410659"/>
    <lineage>
        <taxon>unclassified sequences</taxon>
        <taxon>metagenomes</taxon>
        <taxon>ecological metagenomes</taxon>
    </lineage>
</organism>
<comment type="caution">
    <text evidence="3">The sequence shown here is derived from an EMBL/GenBank/DDBJ whole genome shotgun (WGS) entry which is preliminary data.</text>
</comment>
<dbReference type="PANTHER" id="PTHR38687:SF1">
    <property type="entry name" value="CELL DIVISION PROTEIN DEDD"/>
    <property type="match status" value="1"/>
</dbReference>
<evidence type="ECO:0000256" key="1">
    <source>
        <dbReference type="SAM" id="MobiDB-lite"/>
    </source>
</evidence>
<keyword evidence="3" id="KW-0132">Cell division</keyword>
<dbReference type="Pfam" id="PF05036">
    <property type="entry name" value="SPOR"/>
    <property type="match status" value="2"/>
</dbReference>
<dbReference type="PANTHER" id="PTHR38687">
    <property type="entry name" value="CELL DIVISION PROTEIN DEDD-RELATED"/>
    <property type="match status" value="1"/>
</dbReference>
<dbReference type="GO" id="GO:0042834">
    <property type="term" value="F:peptidoglycan binding"/>
    <property type="evidence" value="ECO:0007669"/>
    <property type="project" value="InterPro"/>
</dbReference>
<reference evidence="3" key="1">
    <citation type="submission" date="2013-08" db="EMBL/GenBank/DDBJ databases">
        <authorList>
            <person name="Mendez C."/>
            <person name="Richter M."/>
            <person name="Ferrer M."/>
            <person name="Sanchez J."/>
        </authorList>
    </citation>
    <scope>NUCLEOTIDE SEQUENCE</scope>
</reference>